<dbReference type="RefSeq" id="WP_218845150.1">
    <property type="nucleotide sequence ID" value="NZ_BMGF01000006.1"/>
</dbReference>
<protein>
    <submittedName>
        <fullName evidence="8">Membrane protein DedA with SNARE-associated domain</fullName>
    </submittedName>
</protein>
<dbReference type="Pfam" id="PF09335">
    <property type="entry name" value="VTT_dom"/>
    <property type="match status" value="1"/>
</dbReference>
<gene>
    <name evidence="8" type="ORF">FHS75_001134</name>
</gene>
<feature type="transmembrane region" description="Helical" evidence="6">
    <location>
        <begin position="155"/>
        <end position="173"/>
    </location>
</feature>
<dbReference type="InterPro" id="IPR032816">
    <property type="entry name" value="VTT_dom"/>
</dbReference>
<evidence type="ECO:0000256" key="2">
    <source>
        <dbReference type="ARBA" id="ARBA00022475"/>
    </source>
</evidence>
<proteinExistence type="predicted"/>
<comment type="subcellular location">
    <subcellularLocation>
        <location evidence="1">Cell membrane</location>
        <topology evidence="1">Multi-pass membrane protein</topology>
    </subcellularLocation>
</comment>
<keyword evidence="4 6" id="KW-1133">Transmembrane helix</keyword>
<evidence type="ECO:0000256" key="4">
    <source>
        <dbReference type="ARBA" id="ARBA00022989"/>
    </source>
</evidence>
<dbReference type="EMBL" id="JACBZF010000002">
    <property type="protein sequence ID" value="NYH94815.1"/>
    <property type="molecule type" value="Genomic_DNA"/>
</dbReference>
<dbReference type="GO" id="GO:0005886">
    <property type="term" value="C:plasma membrane"/>
    <property type="evidence" value="ECO:0007669"/>
    <property type="project" value="UniProtKB-SubCell"/>
</dbReference>
<feature type="transmembrane region" description="Helical" evidence="6">
    <location>
        <begin position="26"/>
        <end position="51"/>
    </location>
</feature>
<feature type="transmembrane region" description="Helical" evidence="6">
    <location>
        <begin position="120"/>
        <end position="143"/>
    </location>
</feature>
<dbReference type="InterPro" id="IPR051311">
    <property type="entry name" value="DedA_domain"/>
</dbReference>
<evidence type="ECO:0000256" key="6">
    <source>
        <dbReference type="SAM" id="Phobius"/>
    </source>
</evidence>
<dbReference type="Proteomes" id="UP000522081">
    <property type="component" value="Unassembled WGS sequence"/>
</dbReference>
<comment type="caution">
    <text evidence="8">The sequence shown here is derived from an EMBL/GenBank/DDBJ whole genome shotgun (WGS) entry which is preliminary data.</text>
</comment>
<dbReference type="AlphaFoldDB" id="A0A7Y9XWQ8"/>
<name>A0A7Y9XWQ8_9SPHN</name>
<evidence type="ECO:0000259" key="7">
    <source>
        <dbReference type="Pfam" id="PF09335"/>
    </source>
</evidence>
<sequence length="196" mass="21991">MFLENVFPPIPSELIMPLAGFEAQRGGMSIVMVVLAGSVGSLAGATLWYYIGRWIGEDRLKQWAGRHGRLLTLRPSDVEKVDAWFDKHDEKAVLIGRLVPAVRTLISVPAGIFGMSLRRFLIYSSIGTIAWTTILALLGYLLGENYGAVKDYLDPVSNVIVAGMIVYYVYRVLRWKPDRSHARHQGRDTTDERDKP</sequence>
<reference evidence="8 9" key="1">
    <citation type="submission" date="2020-07" db="EMBL/GenBank/DDBJ databases">
        <title>Genomic Encyclopedia of Type Strains, Phase IV (KMG-IV): sequencing the most valuable type-strain genomes for metagenomic binning, comparative biology and taxonomic classification.</title>
        <authorList>
            <person name="Goeker M."/>
        </authorList>
    </citation>
    <scope>NUCLEOTIDE SEQUENCE [LARGE SCALE GENOMIC DNA]</scope>
    <source>
        <strain evidence="8 9">DSM 29043</strain>
    </source>
</reference>
<evidence type="ECO:0000256" key="5">
    <source>
        <dbReference type="ARBA" id="ARBA00023136"/>
    </source>
</evidence>
<dbReference type="PANTHER" id="PTHR42709:SF6">
    <property type="entry name" value="UNDECAPRENYL PHOSPHATE TRANSPORTER A"/>
    <property type="match status" value="1"/>
</dbReference>
<evidence type="ECO:0000256" key="3">
    <source>
        <dbReference type="ARBA" id="ARBA00022692"/>
    </source>
</evidence>
<evidence type="ECO:0000313" key="9">
    <source>
        <dbReference type="Proteomes" id="UP000522081"/>
    </source>
</evidence>
<keyword evidence="2" id="KW-1003">Cell membrane</keyword>
<dbReference type="PANTHER" id="PTHR42709">
    <property type="entry name" value="ALKALINE PHOSPHATASE LIKE PROTEIN"/>
    <property type="match status" value="1"/>
</dbReference>
<keyword evidence="9" id="KW-1185">Reference proteome</keyword>
<keyword evidence="3 6" id="KW-0812">Transmembrane</keyword>
<evidence type="ECO:0000256" key="1">
    <source>
        <dbReference type="ARBA" id="ARBA00004651"/>
    </source>
</evidence>
<keyword evidence="5 6" id="KW-0472">Membrane</keyword>
<evidence type="ECO:0000313" key="8">
    <source>
        <dbReference type="EMBL" id="NYH94815.1"/>
    </source>
</evidence>
<accession>A0A7Y9XWQ8</accession>
<organism evidence="8 9">
    <name type="scientific">Novosphingobium marinum</name>
    <dbReference type="NCBI Taxonomy" id="1514948"/>
    <lineage>
        <taxon>Bacteria</taxon>
        <taxon>Pseudomonadati</taxon>
        <taxon>Pseudomonadota</taxon>
        <taxon>Alphaproteobacteria</taxon>
        <taxon>Sphingomonadales</taxon>
        <taxon>Sphingomonadaceae</taxon>
        <taxon>Novosphingobium</taxon>
    </lineage>
</organism>
<feature type="domain" description="VTT" evidence="7">
    <location>
        <begin position="10"/>
        <end position="140"/>
    </location>
</feature>